<dbReference type="GO" id="GO:0008270">
    <property type="term" value="F:zinc ion binding"/>
    <property type="evidence" value="ECO:0007669"/>
    <property type="project" value="UniProtKB-KW"/>
</dbReference>
<organism evidence="10 11">
    <name type="scientific">Caenorhabditis briggsae</name>
    <dbReference type="NCBI Taxonomy" id="6238"/>
    <lineage>
        <taxon>Eukaryota</taxon>
        <taxon>Metazoa</taxon>
        <taxon>Ecdysozoa</taxon>
        <taxon>Nematoda</taxon>
        <taxon>Chromadorea</taxon>
        <taxon>Rhabditida</taxon>
        <taxon>Rhabditina</taxon>
        <taxon>Rhabditomorpha</taxon>
        <taxon>Rhabditoidea</taxon>
        <taxon>Rhabditidae</taxon>
        <taxon>Peloderinae</taxon>
        <taxon>Caenorhabditis</taxon>
    </lineage>
</organism>
<dbReference type="GO" id="GO:0005737">
    <property type="term" value="C:cytoplasm"/>
    <property type="evidence" value="ECO:0007669"/>
    <property type="project" value="UniProtKB-SubCell"/>
</dbReference>
<evidence type="ECO:0000256" key="6">
    <source>
        <dbReference type="ARBA" id="ARBA00023054"/>
    </source>
</evidence>
<keyword evidence="11" id="KW-1185">Reference proteome</keyword>
<name>A8XJR9_CAEBR</name>
<accession>A8XJR9</accession>
<sequence length="633" mass="74107">LSESIMEAIEHMMANLELDDVKCNVCFHVNREPFIFVRCGHTICAGCGGRWLASCTYCPMCRTQVKEVEIHHEMKAKAEEYLRRHPEQESQHDIRYEQNMHEMVFWSIQQRKQPGDEDVVFFGPQPIMPPHFCPAEAADYYESVRIHNIRQRLDVLRDRIGEQTTLVQQQYREEMFNRMFYQNEVSYRDEDHEWQMIHGRGLVRVPRESGKNAFSGDFHRFLHRYGGFFMKICNIFRTEYDDPIEIVRMARLAVKEANMRATRMQGQTTQQLMQRVKDLKYWSGEIDRELADVKEEHDDLLRCYRRLQLCLDITGRATRCNESCLAVRRKKVQVGDHTSDRVDMELHKEKELMSETVKQMKEVGERVERQLEVNQAARKNLLRDLTLKQEAISLDHKSVAIGADGTKTVVRTPDGDRLDFREGAPLQRMSEYSEWIENTGNNLNYAARARVHSRKIGQKLCQSLRELASQLRTEAIAVEALLKDSVRNWQEWKDNLHSQVNGKDKEIKNADGAIEEISFSLKQKSGPLQVALSRQNQRGLRPGIELCNDKAQHALHQELMMLKGTFLSLENQLDKAKESRKKLENDRDKLQRKLDICDHNLTIDNEILRQIRSSYPHEIQLSGFLLSETKEHR</sequence>
<dbReference type="GO" id="GO:0015630">
    <property type="term" value="C:microtubule cytoskeleton"/>
    <property type="evidence" value="ECO:0000318"/>
    <property type="project" value="GO_Central"/>
</dbReference>
<evidence type="ECO:0000256" key="8">
    <source>
        <dbReference type="SAM" id="Coils"/>
    </source>
</evidence>
<dbReference type="SUPFAM" id="SSF57850">
    <property type="entry name" value="RING/U-box"/>
    <property type="match status" value="1"/>
</dbReference>
<evidence type="ECO:0000256" key="7">
    <source>
        <dbReference type="PROSITE-ProRule" id="PRU00175"/>
    </source>
</evidence>
<dbReference type="GO" id="GO:0060294">
    <property type="term" value="P:cilium movement involved in cell motility"/>
    <property type="evidence" value="ECO:0000318"/>
    <property type="project" value="GO_Central"/>
</dbReference>
<dbReference type="GeneID" id="8586452"/>
<dbReference type="InterPro" id="IPR000435">
    <property type="entry name" value="Tektins"/>
</dbReference>
<dbReference type="RefSeq" id="XP_002644456.1">
    <property type="nucleotide sequence ID" value="XM_002644410.1"/>
</dbReference>
<proteinExistence type="inferred from homology"/>
<keyword evidence="4 7" id="KW-0479">Metal-binding</keyword>
<reference evidence="10 11" key="2">
    <citation type="journal article" date="2011" name="PLoS Genet.">
        <title>Caenorhabditis briggsae recombinant inbred line genotypes reveal inter-strain incompatibility and the evolution of recombination.</title>
        <authorList>
            <person name="Ross J.A."/>
            <person name="Koboldt D.C."/>
            <person name="Staisch J.E."/>
            <person name="Chamberlin H.M."/>
            <person name="Gupta B.P."/>
            <person name="Miller R.D."/>
            <person name="Baird S.E."/>
            <person name="Haag E.S."/>
        </authorList>
    </citation>
    <scope>NUCLEOTIDE SEQUENCE [LARGE SCALE GENOMIC DNA]</scope>
    <source>
        <strain evidence="10 11">AF16</strain>
    </source>
</reference>
<dbReference type="PANTHER" id="PTHR19960">
    <property type="entry name" value="TEKTIN"/>
    <property type="match status" value="1"/>
</dbReference>
<dbReference type="InterPro" id="IPR013083">
    <property type="entry name" value="Znf_RING/FYVE/PHD"/>
</dbReference>
<dbReference type="PANTHER" id="PTHR19960:SF12">
    <property type="entry name" value="TEKTIN-4"/>
    <property type="match status" value="1"/>
</dbReference>
<dbReference type="PROSITE" id="PS50089">
    <property type="entry name" value="ZF_RING_2"/>
    <property type="match status" value="1"/>
</dbReference>
<dbReference type="WormBase" id="CBG14325">
    <property type="protein sequence ID" value="CBP49680"/>
    <property type="gene ID" value="WBGene00034865"/>
</dbReference>
<evidence type="ECO:0000313" key="12">
    <source>
        <dbReference type="WormBase" id="CBG14325"/>
    </source>
</evidence>
<dbReference type="Proteomes" id="UP000008549">
    <property type="component" value="Unassembled WGS sequence"/>
</dbReference>
<evidence type="ECO:0000256" key="3">
    <source>
        <dbReference type="ARBA" id="ARBA00022490"/>
    </source>
</evidence>
<dbReference type="OMA" id="RNLEDTH"/>
<dbReference type="InParanoid" id="A8XJR9"/>
<dbReference type="STRING" id="6238.A8XJR9"/>
<dbReference type="InterPro" id="IPR001841">
    <property type="entry name" value="Znf_RING"/>
</dbReference>
<dbReference type="FunCoup" id="A8XJR9">
    <property type="interactions" value="41"/>
</dbReference>
<evidence type="ECO:0000256" key="4">
    <source>
        <dbReference type="ARBA" id="ARBA00022771"/>
    </source>
</evidence>
<feature type="non-terminal residue" evidence="10">
    <location>
        <position position="1"/>
    </location>
</feature>
<dbReference type="GO" id="GO:0060271">
    <property type="term" value="P:cilium assembly"/>
    <property type="evidence" value="ECO:0000318"/>
    <property type="project" value="GO_Central"/>
</dbReference>
<dbReference type="AlphaFoldDB" id="A8XJR9"/>
<keyword evidence="4 7" id="KW-0863">Zinc-finger</keyword>
<gene>
    <name evidence="10 12" type="ORF">CBG14325</name>
    <name evidence="10" type="ORF">CBG_14325</name>
</gene>
<feature type="coiled-coil region" evidence="8">
    <location>
        <begin position="566"/>
        <end position="600"/>
    </location>
</feature>
<evidence type="ECO:0000256" key="1">
    <source>
        <dbReference type="ARBA" id="ARBA00004496"/>
    </source>
</evidence>
<dbReference type="HOGENOM" id="CLU_428448_0_0_1"/>
<dbReference type="InterPro" id="IPR048256">
    <property type="entry name" value="Tektin-like"/>
</dbReference>
<keyword evidence="6 8" id="KW-0175">Coiled coil</keyword>
<evidence type="ECO:0000256" key="5">
    <source>
        <dbReference type="ARBA" id="ARBA00022833"/>
    </source>
</evidence>
<keyword evidence="5" id="KW-0862">Zinc</keyword>
<evidence type="ECO:0000313" key="11">
    <source>
        <dbReference type="Proteomes" id="UP000008549"/>
    </source>
</evidence>
<dbReference type="CTD" id="8586452"/>
<dbReference type="eggNOG" id="KOG2685">
    <property type="taxonomic scope" value="Eukaryota"/>
</dbReference>
<feature type="domain" description="RING-type" evidence="9">
    <location>
        <begin position="23"/>
        <end position="62"/>
    </location>
</feature>
<dbReference type="KEGG" id="cbr:CBG_14325"/>
<dbReference type="EMBL" id="HE600983">
    <property type="protein sequence ID" value="CAP32895.1"/>
    <property type="molecule type" value="Genomic_DNA"/>
</dbReference>
<evidence type="ECO:0000256" key="2">
    <source>
        <dbReference type="ARBA" id="ARBA00007209"/>
    </source>
</evidence>
<evidence type="ECO:0000259" key="9">
    <source>
        <dbReference type="PROSITE" id="PS50089"/>
    </source>
</evidence>
<dbReference type="Gene3D" id="3.30.40.10">
    <property type="entry name" value="Zinc/RING finger domain, C3HC4 (zinc finger)"/>
    <property type="match status" value="1"/>
</dbReference>
<dbReference type="Pfam" id="PF13920">
    <property type="entry name" value="zf-C3HC4_3"/>
    <property type="match status" value="1"/>
</dbReference>
<dbReference type="Pfam" id="PF03148">
    <property type="entry name" value="Tektin"/>
    <property type="match status" value="1"/>
</dbReference>
<dbReference type="eggNOG" id="KOG0802">
    <property type="taxonomic scope" value="Eukaryota"/>
</dbReference>
<comment type="similarity">
    <text evidence="2">Belongs to the tektin family.</text>
</comment>
<dbReference type="GO" id="GO:0005929">
    <property type="term" value="C:cilium"/>
    <property type="evidence" value="ECO:0007669"/>
    <property type="project" value="UniProtKB-ARBA"/>
</dbReference>
<keyword evidence="3" id="KW-0963">Cytoplasm</keyword>
<comment type="subcellular location">
    <subcellularLocation>
        <location evidence="1">Cytoplasm</location>
    </subcellularLocation>
</comment>
<protein>
    <submittedName>
        <fullName evidence="10">Protein CBG14325</fullName>
    </submittedName>
</protein>
<reference evidence="10 11" key="1">
    <citation type="journal article" date="2003" name="PLoS Biol.">
        <title>The genome sequence of Caenorhabditis briggsae: a platform for comparative genomics.</title>
        <authorList>
            <person name="Stein L.D."/>
            <person name="Bao Z."/>
            <person name="Blasiar D."/>
            <person name="Blumenthal T."/>
            <person name="Brent M.R."/>
            <person name="Chen N."/>
            <person name="Chinwalla A."/>
            <person name="Clarke L."/>
            <person name="Clee C."/>
            <person name="Coghlan A."/>
            <person name="Coulson A."/>
            <person name="D'Eustachio P."/>
            <person name="Fitch D.H."/>
            <person name="Fulton L.A."/>
            <person name="Fulton R.E."/>
            <person name="Griffiths-Jones S."/>
            <person name="Harris T.W."/>
            <person name="Hillier L.W."/>
            <person name="Kamath R."/>
            <person name="Kuwabara P.E."/>
            <person name="Mardis E.R."/>
            <person name="Marra M.A."/>
            <person name="Miner T.L."/>
            <person name="Minx P."/>
            <person name="Mullikin J.C."/>
            <person name="Plumb R.W."/>
            <person name="Rogers J."/>
            <person name="Schein J.E."/>
            <person name="Sohrmann M."/>
            <person name="Spieth J."/>
            <person name="Stajich J.E."/>
            <person name="Wei C."/>
            <person name="Willey D."/>
            <person name="Wilson R.K."/>
            <person name="Durbin R."/>
            <person name="Waterston R.H."/>
        </authorList>
    </citation>
    <scope>NUCLEOTIDE SEQUENCE [LARGE SCALE GENOMIC DNA]</scope>
    <source>
        <strain evidence="10 11">AF16</strain>
    </source>
</reference>
<evidence type="ECO:0000313" key="10">
    <source>
        <dbReference type="EMBL" id="CAP32895.1"/>
    </source>
</evidence>